<dbReference type="SUPFAM" id="SSF56601">
    <property type="entry name" value="beta-lactamase/transpeptidase-like"/>
    <property type="match status" value="1"/>
</dbReference>
<dbReference type="GO" id="GO:0008658">
    <property type="term" value="F:penicillin binding"/>
    <property type="evidence" value="ECO:0007669"/>
    <property type="project" value="InterPro"/>
</dbReference>
<accession>A0A9W4MAY8</accession>
<organism evidence="3 4">
    <name type="scientific">Actinacidiphila bryophytorum</name>
    <dbReference type="NCBI Taxonomy" id="1436133"/>
    <lineage>
        <taxon>Bacteria</taxon>
        <taxon>Bacillati</taxon>
        <taxon>Actinomycetota</taxon>
        <taxon>Actinomycetes</taxon>
        <taxon>Kitasatosporales</taxon>
        <taxon>Streptomycetaceae</taxon>
        <taxon>Actinacidiphila</taxon>
    </lineage>
</organism>
<comment type="caution">
    <text evidence="3">The sequence shown here is derived from an EMBL/GenBank/DDBJ whole genome shotgun (WGS) entry which is preliminary data.</text>
</comment>
<evidence type="ECO:0000313" key="3">
    <source>
        <dbReference type="EMBL" id="CAG7637739.1"/>
    </source>
</evidence>
<reference evidence="3" key="1">
    <citation type="submission" date="2021-06" db="EMBL/GenBank/DDBJ databases">
        <authorList>
            <person name="Arsene-Ploetze F."/>
        </authorList>
    </citation>
    <scope>NUCLEOTIDE SEQUENCE</scope>
    <source>
        <strain evidence="3">SBRY1</strain>
    </source>
</reference>
<feature type="domain" description="Penicillin-binding protein transpeptidase" evidence="2">
    <location>
        <begin position="280"/>
        <end position="560"/>
    </location>
</feature>
<dbReference type="Gene3D" id="3.40.710.10">
    <property type="entry name" value="DD-peptidase/beta-lactamase superfamily"/>
    <property type="match status" value="1"/>
</dbReference>
<dbReference type="PANTHER" id="PTHR30627:SF24">
    <property type="entry name" value="PENICILLIN-BINDING PROTEIN 4B"/>
    <property type="match status" value="1"/>
</dbReference>
<dbReference type="Pfam" id="PF00905">
    <property type="entry name" value="Transpeptidase"/>
    <property type="match status" value="1"/>
</dbReference>
<dbReference type="InterPro" id="IPR012338">
    <property type="entry name" value="Beta-lactam/transpept-like"/>
</dbReference>
<dbReference type="GO" id="GO:0071555">
    <property type="term" value="P:cell wall organization"/>
    <property type="evidence" value="ECO:0007669"/>
    <property type="project" value="TreeGrafter"/>
</dbReference>
<dbReference type="Proteomes" id="UP001153328">
    <property type="component" value="Unassembled WGS sequence"/>
</dbReference>
<dbReference type="GO" id="GO:0005886">
    <property type="term" value="C:plasma membrane"/>
    <property type="evidence" value="ECO:0007669"/>
    <property type="project" value="TreeGrafter"/>
</dbReference>
<keyword evidence="1" id="KW-0812">Transmembrane</keyword>
<protein>
    <submittedName>
        <fullName evidence="3">NTF2-like N-terminal transpeptidase domain-containing protein</fullName>
    </submittedName>
</protein>
<evidence type="ECO:0000313" key="4">
    <source>
        <dbReference type="Proteomes" id="UP001153328"/>
    </source>
</evidence>
<sequence length="564" mass="58843">MPMARGVKTGIIGAVFAGMLGVAGYGAYNIYSNLDGSSSGTKPAAVAGRDEPLSAKDVADTAADFLTAWSSGDDAKAAELTDSVQTATAALAEYRDKAGISKVTATAEPTDSATGSTATAGPTGAVVSFTVKATISYQGLAPKVWTYGSTLTVGRNTVGDPAVKWAPSVLEPDLKDGLSLVTGLATSPELDLVDRHGKIMTAEQYPGLTDVFTDLRKRYQDAKLGGTPGIETYVTNDAGELVKTLYVVKPGTNAKLKTTLDARIQAAAESAVKKYGQSGVTALDTRDGTILAMAANPPGGTNYALALQPPGSTFKIVTATALMTAPVTKDTPRLTPDSVSQCVDGYAPIGGKPYHNVTPNKQDATLSWDFSRSCNTGFIRLSKYLEPDSLTKTGEKYFGLVGDSRPWYTGTGTTDGSIPGGTGDEMTSEMIGQGRILMNTLNMASVAATVRDGRFHQPSILQDKDLIENRQTWNATPLPGQVRQNLMAMMKLTATNGTAAGLMTGMQQPYGAKTGSAEENKNDLPTGWFTAYSGDVAAAAMVMQGDHGNKSAGPIVADVLRAAR</sequence>
<gene>
    <name evidence="3" type="ORF">SBRY_30153</name>
</gene>
<dbReference type="RefSeq" id="WP_205046687.1">
    <property type="nucleotide sequence ID" value="NZ_CAJVAX010000017.1"/>
</dbReference>
<evidence type="ECO:0000256" key="1">
    <source>
        <dbReference type="SAM" id="Phobius"/>
    </source>
</evidence>
<feature type="transmembrane region" description="Helical" evidence="1">
    <location>
        <begin position="12"/>
        <end position="31"/>
    </location>
</feature>
<name>A0A9W4MAY8_9ACTN</name>
<dbReference type="PANTHER" id="PTHR30627">
    <property type="entry name" value="PEPTIDOGLYCAN D,D-TRANSPEPTIDASE"/>
    <property type="match status" value="1"/>
</dbReference>
<dbReference type="EMBL" id="CAJVAX010000017">
    <property type="protein sequence ID" value="CAG7637739.1"/>
    <property type="molecule type" value="Genomic_DNA"/>
</dbReference>
<dbReference type="InterPro" id="IPR050515">
    <property type="entry name" value="Beta-lactam/transpept"/>
</dbReference>
<dbReference type="GO" id="GO:0071972">
    <property type="term" value="F:peptidoglycan L,D-transpeptidase activity"/>
    <property type="evidence" value="ECO:0007669"/>
    <property type="project" value="TreeGrafter"/>
</dbReference>
<dbReference type="AlphaFoldDB" id="A0A9W4MAY8"/>
<proteinExistence type="predicted"/>
<keyword evidence="1" id="KW-1133">Transmembrane helix</keyword>
<evidence type="ECO:0000259" key="2">
    <source>
        <dbReference type="Pfam" id="PF00905"/>
    </source>
</evidence>
<keyword evidence="1" id="KW-0472">Membrane</keyword>
<keyword evidence="4" id="KW-1185">Reference proteome</keyword>
<dbReference type="InterPro" id="IPR001460">
    <property type="entry name" value="PCN-bd_Tpept"/>
</dbReference>